<sequence>MLYAIAKEPLDYKICNEEKPVEVLLNICKDSSIQYKRILEALKEDIGDTKRARFFTSTMPEPLPLTVAAAAAAVNKPH</sequence>
<accession>I1CG67</accession>
<dbReference type="AlphaFoldDB" id="I1CG67"/>
<dbReference type="EMBL" id="CH476741">
    <property type="protein sequence ID" value="EIE87447.1"/>
    <property type="molecule type" value="Genomic_DNA"/>
</dbReference>
<organism evidence="1 2">
    <name type="scientific">Rhizopus delemar (strain RA 99-880 / ATCC MYA-4621 / FGSC 9543 / NRRL 43880)</name>
    <name type="common">Mucormycosis agent</name>
    <name type="synonym">Rhizopus arrhizus var. delemar</name>
    <dbReference type="NCBI Taxonomy" id="246409"/>
    <lineage>
        <taxon>Eukaryota</taxon>
        <taxon>Fungi</taxon>
        <taxon>Fungi incertae sedis</taxon>
        <taxon>Mucoromycota</taxon>
        <taxon>Mucoromycotina</taxon>
        <taxon>Mucoromycetes</taxon>
        <taxon>Mucorales</taxon>
        <taxon>Mucorineae</taxon>
        <taxon>Rhizopodaceae</taxon>
        <taxon>Rhizopus</taxon>
    </lineage>
</organism>
<name>I1CG67_RHIO9</name>
<gene>
    <name evidence="1" type="ORF">RO3G_12158</name>
</gene>
<keyword evidence="2" id="KW-1185">Reference proteome</keyword>
<proteinExistence type="predicted"/>
<evidence type="ECO:0000313" key="2">
    <source>
        <dbReference type="Proteomes" id="UP000009138"/>
    </source>
</evidence>
<dbReference type="Proteomes" id="UP000009138">
    <property type="component" value="Unassembled WGS sequence"/>
</dbReference>
<reference evidence="1 2" key="1">
    <citation type="journal article" date="2009" name="PLoS Genet.">
        <title>Genomic analysis of the basal lineage fungus Rhizopus oryzae reveals a whole-genome duplication.</title>
        <authorList>
            <person name="Ma L.-J."/>
            <person name="Ibrahim A.S."/>
            <person name="Skory C."/>
            <person name="Grabherr M.G."/>
            <person name="Burger G."/>
            <person name="Butler M."/>
            <person name="Elias M."/>
            <person name="Idnurm A."/>
            <person name="Lang B.F."/>
            <person name="Sone T."/>
            <person name="Abe A."/>
            <person name="Calvo S.E."/>
            <person name="Corrochano L.M."/>
            <person name="Engels R."/>
            <person name="Fu J."/>
            <person name="Hansberg W."/>
            <person name="Kim J.-M."/>
            <person name="Kodira C.D."/>
            <person name="Koehrsen M.J."/>
            <person name="Liu B."/>
            <person name="Miranda-Saavedra D."/>
            <person name="O'Leary S."/>
            <person name="Ortiz-Castellanos L."/>
            <person name="Poulter R."/>
            <person name="Rodriguez-Romero J."/>
            <person name="Ruiz-Herrera J."/>
            <person name="Shen Y.-Q."/>
            <person name="Zeng Q."/>
            <person name="Galagan J."/>
            <person name="Birren B.W."/>
            <person name="Cuomo C.A."/>
            <person name="Wickes B.L."/>
        </authorList>
    </citation>
    <scope>NUCLEOTIDE SEQUENCE [LARGE SCALE GENOMIC DNA]</scope>
    <source>
        <strain evidence="2">RA 99-880 / ATCC MYA-4621 / FGSC 9543 / NRRL 43880</strain>
    </source>
</reference>
<dbReference type="RefSeq" id="XP_067522843.1">
    <property type="nucleotide sequence ID" value="XM_067666742.1"/>
</dbReference>
<dbReference type="GeneID" id="93619123"/>
<evidence type="ECO:0000313" key="1">
    <source>
        <dbReference type="EMBL" id="EIE87447.1"/>
    </source>
</evidence>
<dbReference type="InParanoid" id="I1CG67"/>
<dbReference type="OMA" id="CENNQDQ"/>
<protein>
    <submittedName>
        <fullName evidence="1">Uncharacterized protein</fullName>
    </submittedName>
</protein>
<dbReference type="VEuPathDB" id="FungiDB:RO3G_12158"/>